<keyword evidence="3" id="KW-1185">Reference proteome</keyword>
<dbReference type="AlphaFoldDB" id="A0A081CCI9"/>
<organism evidence="2">
    <name type="scientific">Pseudozyma antarctica</name>
    <name type="common">Yeast</name>
    <name type="synonym">Candida antarctica</name>
    <dbReference type="NCBI Taxonomy" id="84753"/>
    <lineage>
        <taxon>Eukaryota</taxon>
        <taxon>Fungi</taxon>
        <taxon>Dikarya</taxon>
        <taxon>Basidiomycota</taxon>
        <taxon>Ustilaginomycotina</taxon>
        <taxon>Ustilaginomycetes</taxon>
        <taxon>Ustilaginales</taxon>
        <taxon>Ustilaginaceae</taxon>
        <taxon>Moesziomyces</taxon>
    </lineage>
</organism>
<dbReference type="GeneID" id="26303364"/>
<reference evidence="2" key="1">
    <citation type="submission" date="2014-07" db="EMBL/GenBank/DDBJ databases">
        <title>Draft genome sequence of the yeast Pseudozyma antarctica JCM 10317 known as a producer of lipase B which used in a wide range of industrial applications.</title>
        <authorList>
            <person name="Morita T."/>
            <person name="Saika A."/>
            <person name="Koike H."/>
        </authorList>
    </citation>
    <scope>NUCLEOTIDE SEQUENCE</scope>
    <source>
        <strain evidence="2">JCM 10317</strain>
    </source>
</reference>
<feature type="compositionally biased region" description="Basic and acidic residues" evidence="1">
    <location>
        <begin position="102"/>
        <end position="111"/>
    </location>
</feature>
<feature type="region of interest" description="Disordered" evidence="1">
    <location>
        <begin position="1"/>
        <end position="76"/>
    </location>
</feature>
<dbReference type="EMBL" id="DF830072">
    <property type="protein sequence ID" value="GAK64385.1"/>
    <property type="molecule type" value="Genomic_DNA"/>
</dbReference>
<evidence type="ECO:0000313" key="2">
    <source>
        <dbReference type="EMBL" id="GAK64385.1"/>
    </source>
</evidence>
<feature type="compositionally biased region" description="Polar residues" evidence="1">
    <location>
        <begin position="21"/>
        <end position="32"/>
    </location>
</feature>
<evidence type="ECO:0000256" key="1">
    <source>
        <dbReference type="SAM" id="MobiDB-lite"/>
    </source>
</evidence>
<feature type="region of interest" description="Disordered" evidence="1">
    <location>
        <begin position="100"/>
        <end position="126"/>
    </location>
</feature>
<feature type="compositionally biased region" description="Polar residues" evidence="1">
    <location>
        <begin position="38"/>
        <end position="56"/>
    </location>
</feature>
<gene>
    <name evidence="2" type="ORF">PAN0_005c2598</name>
</gene>
<protein>
    <submittedName>
        <fullName evidence="2">Uncharacterized protein</fullName>
    </submittedName>
</protein>
<proteinExistence type="predicted"/>
<name>A0A081CCI9_PSEA2</name>
<evidence type="ECO:0000313" key="3">
    <source>
        <dbReference type="Proteomes" id="UP000053758"/>
    </source>
</evidence>
<dbReference type="HOGENOM" id="CLU_1326212_0_0_1"/>
<sequence length="207" mass="22537">MSVAIHPTVRQANGTAAAGINESTPERAQTATRCDAQQVASSGVGLSSTELGNSDESVGGHKSQRPLRATPSASRSYNGCQDAICHRWCSMAQASTASRISHHADAPDRRPANPPIRLPPRRRRSQLAERRAFAQMATQQWRPSPRAAPLRSAEVMRLLGAACLVPSHVSRQPSRNPALFSQTWSASLVVLRWTVEELFEEEPGIRD</sequence>
<accession>A0A081CCI9</accession>
<dbReference type="RefSeq" id="XP_014657325.1">
    <property type="nucleotide sequence ID" value="XM_014801839.1"/>
</dbReference>
<dbReference type="Proteomes" id="UP000053758">
    <property type="component" value="Unassembled WGS sequence"/>
</dbReference>